<evidence type="ECO:0000259" key="13">
    <source>
        <dbReference type="Pfam" id="PF00999"/>
    </source>
</evidence>
<keyword evidence="7" id="KW-0915">Sodium</keyword>
<dbReference type="GO" id="GO:0098719">
    <property type="term" value="P:sodium ion import across plasma membrane"/>
    <property type="evidence" value="ECO:0007669"/>
    <property type="project" value="TreeGrafter"/>
</dbReference>
<dbReference type="GO" id="GO:0000139">
    <property type="term" value="C:Golgi membrane"/>
    <property type="evidence" value="ECO:0007669"/>
    <property type="project" value="UniProtKB-SubCell"/>
</dbReference>
<keyword evidence="9 12" id="KW-0472">Membrane</keyword>
<evidence type="ECO:0000256" key="7">
    <source>
        <dbReference type="ARBA" id="ARBA00023053"/>
    </source>
</evidence>
<proteinExistence type="inferred from homology"/>
<protein>
    <recommendedName>
        <fullName evidence="11">Sodium/hydrogen exchanger</fullName>
    </recommendedName>
</protein>
<evidence type="ECO:0000313" key="14">
    <source>
        <dbReference type="EMBL" id="JAP93939.1"/>
    </source>
</evidence>
<dbReference type="GO" id="GO:0015386">
    <property type="term" value="F:potassium:proton antiporter activity"/>
    <property type="evidence" value="ECO:0007669"/>
    <property type="project" value="TreeGrafter"/>
</dbReference>
<evidence type="ECO:0000256" key="5">
    <source>
        <dbReference type="ARBA" id="ARBA00022989"/>
    </source>
</evidence>
<evidence type="ECO:0000256" key="11">
    <source>
        <dbReference type="RuleBase" id="RU003722"/>
    </source>
</evidence>
<keyword evidence="3 11" id="KW-0050">Antiport</keyword>
<dbReference type="GO" id="GO:0051453">
    <property type="term" value="P:regulation of intracellular pH"/>
    <property type="evidence" value="ECO:0007669"/>
    <property type="project" value="TreeGrafter"/>
</dbReference>
<dbReference type="Pfam" id="PF00999">
    <property type="entry name" value="Na_H_Exchanger"/>
    <property type="match status" value="1"/>
</dbReference>
<dbReference type="PANTHER" id="PTHR10110:SF191">
    <property type="entry name" value="SODIUM_HYDROGEN EXCHANGER 8"/>
    <property type="match status" value="1"/>
</dbReference>
<keyword evidence="5 12" id="KW-1133">Transmembrane helix</keyword>
<organism evidence="14">
    <name type="scientific">Trepomonas sp. PC1</name>
    <dbReference type="NCBI Taxonomy" id="1076344"/>
    <lineage>
        <taxon>Eukaryota</taxon>
        <taxon>Metamonada</taxon>
        <taxon>Diplomonadida</taxon>
        <taxon>Hexamitidae</taxon>
        <taxon>Hexamitinae</taxon>
        <taxon>Trepomonas</taxon>
    </lineage>
</organism>
<feature type="transmembrane region" description="Helical" evidence="12">
    <location>
        <begin position="405"/>
        <end position="423"/>
    </location>
</feature>
<feature type="transmembrane region" description="Helical" evidence="12">
    <location>
        <begin position="335"/>
        <end position="355"/>
    </location>
</feature>
<feature type="transmembrane region" description="Helical" evidence="12">
    <location>
        <begin position="43"/>
        <end position="63"/>
    </location>
</feature>
<dbReference type="InterPro" id="IPR018422">
    <property type="entry name" value="Cation/H_exchanger_CPA1"/>
</dbReference>
<keyword evidence="10 11" id="KW-0739">Sodium transport</keyword>
<evidence type="ECO:0000256" key="4">
    <source>
        <dbReference type="ARBA" id="ARBA00022692"/>
    </source>
</evidence>
<keyword evidence="2 11" id="KW-0813">Transport</keyword>
<dbReference type="InterPro" id="IPR006153">
    <property type="entry name" value="Cation/H_exchanger_TM"/>
</dbReference>
<dbReference type="InterPro" id="IPR004709">
    <property type="entry name" value="NaH_exchanger"/>
</dbReference>
<evidence type="ECO:0000256" key="12">
    <source>
        <dbReference type="SAM" id="Phobius"/>
    </source>
</evidence>
<keyword evidence="8 11" id="KW-0406">Ion transport</keyword>
<keyword evidence="6" id="KW-0333">Golgi apparatus</keyword>
<reference evidence="14" key="1">
    <citation type="submission" date="2015-07" db="EMBL/GenBank/DDBJ databases">
        <title>Adaptation to a free-living lifestyle via gene acquisitions in the diplomonad Trepomonas sp. PC1.</title>
        <authorList>
            <person name="Xu F."/>
            <person name="Jerlstrom-Hultqvist J."/>
            <person name="Kolisko M."/>
            <person name="Simpson A.G.B."/>
            <person name="Roger A.J."/>
            <person name="Svard S.G."/>
            <person name="Andersson J.O."/>
        </authorList>
    </citation>
    <scope>NUCLEOTIDE SEQUENCE</scope>
    <source>
        <strain evidence="14">PC1</strain>
    </source>
</reference>
<evidence type="ECO:0000256" key="6">
    <source>
        <dbReference type="ARBA" id="ARBA00023034"/>
    </source>
</evidence>
<feature type="transmembrane region" description="Helical" evidence="12">
    <location>
        <begin position="83"/>
        <end position="100"/>
    </location>
</feature>
<evidence type="ECO:0000256" key="8">
    <source>
        <dbReference type="ARBA" id="ARBA00023065"/>
    </source>
</evidence>
<evidence type="ECO:0000256" key="2">
    <source>
        <dbReference type="ARBA" id="ARBA00022448"/>
    </source>
</evidence>
<dbReference type="GO" id="GO:0005886">
    <property type="term" value="C:plasma membrane"/>
    <property type="evidence" value="ECO:0007669"/>
    <property type="project" value="TreeGrafter"/>
</dbReference>
<dbReference type="Gene3D" id="6.10.140.1330">
    <property type="match status" value="1"/>
</dbReference>
<sequence>EPPEFHIFGFEMDEGKILMVVFTACIILLTTVRIAYEKTKMKLYIPESALLIAIGLVIGGILVLFDTEWSRKIQGYLTFPPELIMYVFLPIIIFEAAYYLNRTAFVNNFLEIFSFATLGTVISTLLIGFPLFWLSTATITQLTFSESMTYASLVSAIDPVAVIAVMESMHVNDDLFYVCFGESTMNDGPAIVLFNLFMSLESLKDIDSVEIFGLAVAKFLVAILGAVFMSIFLSLCTCFISKFSYKIPSTESLLFLLTAMCIYVLADLCMFSGVIAVMVSAFMLQRYGEQNLQQESIISFKQLCKLLSSLCECVLFLDMGFQIAFISKNEKKVDWVFIVCVIIFCVVSRFIAVFAQIGVLNVRRGRIGKKFSWKEQLIFVWGGLRGGVSFALAKNQYLDKRKSNQVVFSTCMVILETIFVNGLSMRPVIKKLQIKLEPSLNNRISTKMMTKPIANLTQFAKVVCGHTSKLGQFMSWFDLALQKIFSNKEIVDRDLEENIQQVHELVIQTLLKQKRDQETFKKHNLKKKYMLMNPLE</sequence>
<dbReference type="EMBL" id="GDID01002667">
    <property type="protein sequence ID" value="JAP93939.1"/>
    <property type="molecule type" value="Transcribed_RNA"/>
</dbReference>
<name>A0A146KF60_9EUKA</name>
<keyword evidence="4 11" id="KW-0812">Transmembrane</keyword>
<comment type="subcellular location">
    <subcellularLocation>
        <location evidence="1">Golgi apparatus membrane</location>
        <topology evidence="1">Multi-pass membrane protein</topology>
    </subcellularLocation>
</comment>
<feature type="transmembrane region" description="Helical" evidence="12">
    <location>
        <begin position="17"/>
        <end position="36"/>
    </location>
</feature>
<feature type="transmembrane region" description="Helical" evidence="12">
    <location>
        <begin position="112"/>
        <end position="135"/>
    </location>
</feature>
<feature type="transmembrane region" description="Helical" evidence="12">
    <location>
        <begin position="211"/>
        <end position="233"/>
    </location>
</feature>
<gene>
    <name evidence="14" type="ORF">TPC1_13580</name>
</gene>
<dbReference type="PRINTS" id="PR01084">
    <property type="entry name" value="NAHEXCHNGR"/>
</dbReference>
<feature type="non-terminal residue" evidence="14">
    <location>
        <position position="1"/>
    </location>
</feature>
<evidence type="ECO:0000256" key="3">
    <source>
        <dbReference type="ARBA" id="ARBA00022449"/>
    </source>
</evidence>
<dbReference type="NCBIfam" id="TIGR00840">
    <property type="entry name" value="b_cpa1"/>
    <property type="match status" value="1"/>
</dbReference>
<dbReference type="GO" id="GO:0015385">
    <property type="term" value="F:sodium:proton antiporter activity"/>
    <property type="evidence" value="ECO:0007669"/>
    <property type="project" value="InterPro"/>
</dbReference>
<evidence type="ECO:0000256" key="10">
    <source>
        <dbReference type="ARBA" id="ARBA00023201"/>
    </source>
</evidence>
<dbReference type="AlphaFoldDB" id="A0A146KF60"/>
<comment type="similarity">
    <text evidence="11">Belongs to the monovalent cation:proton antiporter 1 (CPA1) transporter (TC 2.A.36) family.</text>
</comment>
<evidence type="ECO:0000256" key="9">
    <source>
        <dbReference type="ARBA" id="ARBA00023136"/>
    </source>
</evidence>
<feature type="domain" description="Cation/H+ exchanger transmembrane" evidence="13">
    <location>
        <begin position="31"/>
        <end position="431"/>
    </location>
</feature>
<accession>A0A146KF60</accession>
<evidence type="ECO:0000256" key="1">
    <source>
        <dbReference type="ARBA" id="ARBA00004653"/>
    </source>
</evidence>
<dbReference type="PANTHER" id="PTHR10110">
    <property type="entry name" value="SODIUM/HYDROGEN EXCHANGER"/>
    <property type="match status" value="1"/>
</dbReference>
<feature type="transmembrane region" description="Helical" evidence="12">
    <location>
        <begin position="253"/>
        <end position="282"/>
    </location>
</feature>